<dbReference type="Proteomes" id="UP000258613">
    <property type="component" value="Chromosome"/>
</dbReference>
<proteinExistence type="predicted"/>
<sequence length="154" mass="17278">MSDNLIATSEVSSHVLRDLFVMPLRDEVEDGVLDDPKDRSDAAPMVLTSLPDTGLLYPHVIVERADQSSEQLDRHADVWEDDFDVQVTVHHKSSTGANKLIDGVVAWFKENQWELHRNGFMDTSVGPVTDANWESDPKIHTVQVTLFGRLNTTP</sequence>
<evidence type="ECO:0000313" key="2">
    <source>
        <dbReference type="Proteomes" id="UP000258613"/>
    </source>
</evidence>
<dbReference type="KEGG" id="nag:AArcMg_1482"/>
<protein>
    <submittedName>
        <fullName evidence="1">Uncharacterized protein</fullName>
    </submittedName>
</protein>
<organism evidence="1 2">
    <name type="scientific">Natrarchaeobaculum sulfurireducens</name>
    <dbReference type="NCBI Taxonomy" id="2044521"/>
    <lineage>
        <taxon>Archaea</taxon>
        <taxon>Methanobacteriati</taxon>
        <taxon>Methanobacteriota</taxon>
        <taxon>Stenosarchaea group</taxon>
        <taxon>Halobacteria</taxon>
        <taxon>Halobacteriales</taxon>
        <taxon>Natrialbaceae</taxon>
        <taxon>Natrarchaeobaculum</taxon>
    </lineage>
</organism>
<reference evidence="2" key="1">
    <citation type="submission" date="2018-02" db="EMBL/GenBank/DDBJ databases">
        <title>Phenotypic and genomic properties of facultatively anaerobic sulfur-reducing natronoarchaea from hypersaline soda lakes.</title>
        <authorList>
            <person name="Sorokin D.Y."/>
            <person name="Kublanov I.V."/>
            <person name="Roman P."/>
            <person name="Sinninghe Damste J.S."/>
            <person name="Golyshin P.N."/>
            <person name="Rojo D."/>
            <person name="Ciordia S."/>
            <person name="Mena M.D.C."/>
            <person name="Ferrer M."/>
            <person name="Messina E."/>
            <person name="Smedile F."/>
            <person name="La Spada G."/>
            <person name="La Cono V."/>
            <person name="Yakimov M.M."/>
        </authorList>
    </citation>
    <scope>NUCLEOTIDE SEQUENCE [LARGE SCALE GENOMIC DNA]</scope>
    <source>
        <strain evidence="2">AArc-Mg</strain>
    </source>
</reference>
<gene>
    <name evidence="1" type="ORF">AArcMg_1482</name>
</gene>
<accession>A0A346PPQ0</accession>
<keyword evidence="2" id="KW-1185">Reference proteome</keyword>
<dbReference type="EMBL" id="CP027033">
    <property type="protein sequence ID" value="AXR81495.1"/>
    <property type="molecule type" value="Genomic_DNA"/>
</dbReference>
<name>A0A346PPQ0_9EURY</name>
<evidence type="ECO:0000313" key="1">
    <source>
        <dbReference type="EMBL" id="AXR81495.1"/>
    </source>
</evidence>
<dbReference type="AlphaFoldDB" id="A0A346PPQ0"/>